<proteinExistence type="predicted"/>
<sequence>MEGALRTPNTQPQSSKQMSSRLMNMKFMQRATASTPPNQRGGPQTPSTEPASKRRKTHDAGTSPSRSVSSTPGGTPYAAENRPMQQSSNALHDILRRGGTSTFFRGEGADTEWVLDLKLPAAAAPNKPHLKNIRSNNHRTIGGNESAIPGLGEVDDENDAETSQYKEEEEEEEEDIWYDQLAGRQTYGSFKRKNKTGDKRKSTNGEAGDDDDDDEDLSSASHSSASDSDSDRQYGTPQKNKSKKQQQPGRDKKHAAAAAAGAENSDEEMRRVRRAMEQKHDRMAGLGGGGRKQQRGQDGLSHDRGRRGYGDSARRSKKARKTI</sequence>
<comment type="caution">
    <text evidence="2">The sequence shown here is derived from an EMBL/GenBank/DDBJ whole genome shotgun (WGS) entry which is preliminary data.</text>
</comment>
<dbReference type="EMBL" id="AMGV01000001">
    <property type="protein sequence ID" value="KEF63594.1"/>
    <property type="molecule type" value="Genomic_DNA"/>
</dbReference>
<dbReference type="Proteomes" id="UP000027920">
    <property type="component" value="Unassembled WGS sequence"/>
</dbReference>
<feature type="compositionally biased region" description="Polar residues" evidence="1">
    <location>
        <begin position="7"/>
        <end position="22"/>
    </location>
</feature>
<name>A0A072PU04_9EURO</name>
<reference evidence="2 3" key="1">
    <citation type="submission" date="2013-03" db="EMBL/GenBank/DDBJ databases">
        <title>The Genome Sequence of Exophiala aquamarina CBS 119918.</title>
        <authorList>
            <consortium name="The Broad Institute Genomics Platform"/>
            <person name="Cuomo C."/>
            <person name="de Hoog S."/>
            <person name="Gorbushina A."/>
            <person name="Walker B."/>
            <person name="Young S.K."/>
            <person name="Zeng Q."/>
            <person name="Gargeya S."/>
            <person name="Fitzgerald M."/>
            <person name="Haas B."/>
            <person name="Abouelleil A."/>
            <person name="Allen A.W."/>
            <person name="Alvarado L."/>
            <person name="Arachchi H.M."/>
            <person name="Berlin A.M."/>
            <person name="Chapman S.B."/>
            <person name="Gainer-Dewar J."/>
            <person name="Goldberg J."/>
            <person name="Griggs A."/>
            <person name="Gujja S."/>
            <person name="Hansen M."/>
            <person name="Howarth C."/>
            <person name="Imamovic A."/>
            <person name="Ireland A."/>
            <person name="Larimer J."/>
            <person name="McCowan C."/>
            <person name="Murphy C."/>
            <person name="Pearson M."/>
            <person name="Poon T.W."/>
            <person name="Priest M."/>
            <person name="Roberts A."/>
            <person name="Saif S."/>
            <person name="Shea T."/>
            <person name="Sisk P."/>
            <person name="Sykes S."/>
            <person name="Wortman J."/>
            <person name="Nusbaum C."/>
            <person name="Birren B."/>
        </authorList>
    </citation>
    <scope>NUCLEOTIDE SEQUENCE [LARGE SCALE GENOMIC DNA]</scope>
    <source>
        <strain evidence="2 3">CBS 119918</strain>
    </source>
</reference>
<dbReference type="HOGENOM" id="CLU_043296_0_0_1"/>
<feature type="region of interest" description="Disordered" evidence="1">
    <location>
        <begin position="122"/>
        <end position="323"/>
    </location>
</feature>
<organism evidence="2 3">
    <name type="scientific">Exophiala aquamarina CBS 119918</name>
    <dbReference type="NCBI Taxonomy" id="1182545"/>
    <lineage>
        <taxon>Eukaryota</taxon>
        <taxon>Fungi</taxon>
        <taxon>Dikarya</taxon>
        <taxon>Ascomycota</taxon>
        <taxon>Pezizomycotina</taxon>
        <taxon>Eurotiomycetes</taxon>
        <taxon>Chaetothyriomycetidae</taxon>
        <taxon>Chaetothyriales</taxon>
        <taxon>Herpotrichiellaceae</taxon>
        <taxon>Exophiala</taxon>
    </lineage>
</organism>
<evidence type="ECO:0000256" key="1">
    <source>
        <dbReference type="SAM" id="MobiDB-lite"/>
    </source>
</evidence>
<gene>
    <name evidence="2" type="ORF">A1O9_01572</name>
</gene>
<feature type="compositionally biased region" description="Polar residues" evidence="1">
    <location>
        <begin position="31"/>
        <end position="50"/>
    </location>
</feature>
<feature type="compositionally biased region" description="Basic and acidic residues" evidence="1">
    <location>
        <begin position="300"/>
        <end position="314"/>
    </location>
</feature>
<feature type="compositionally biased region" description="Low complexity" evidence="1">
    <location>
        <begin position="218"/>
        <end position="227"/>
    </location>
</feature>
<keyword evidence="3" id="KW-1185">Reference proteome</keyword>
<dbReference type="RefSeq" id="XP_013266184.1">
    <property type="nucleotide sequence ID" value="XM_013410730.1"/>
</dbReference>
<accession>A0A072PU04</accession>
<evidence type="ECO:0000313" key="2">
    <source>
        <dbReference type="EMBL" id="KEF63594.1"/>
    </source>
</evidence>
<feature type="compositionally biased region" description="Acidic residues" evidence="1">
    <location>
        <begin position="207"/>
        <end position="217"/>
    </location>
</feature>
<dbReference type="VEuPathDB" id="FungiDB:A1O9_01572"/>
<protein>
    <submittedName>
        <fullName evidence="2">Uncharacterized protein</fullName>
    </submittedName>
</protein>
<dbReference type="AlphaFoldDB" id="A0A072PU04"/>
<dbReference type="STRING" id="1182545.A0A072PU04"/>
<feature type="compositionally biased region" description="Polar residues" evidence="1">
    <location>
        <begin position="60"/>
        <end position="73"/>
    </location>
</feature>
<dbReference type="GeneID" id="25276518"/>
<dbReference type="OrthoDB" id="427960at2759"/>
<feature type="compositionally biased region" description="Basic and acidic residues" evidence="1">
    <location>
        <begin position="267"/>
        <end position="283"/>
    </location>
</feature>
<feature type="compositionally biased region" description="Acidic residues" evidence="1">
    <location>
        <begin position="167"/>
        <end position="177"/>
    </location>
</feature>
<feature type="region of interest" description="Disordered" evidence="1">
    <location>
        <begin position="1"/>
        <end position="94"/>
    </location>
</feature>
<evidence type="ECO:0000313" key="3">
    <source>
        <dbReference type="Proteomes" id="UP000027920"/>
    </source>
</evidence>